<keyword evidence="1" id="KW-0812">Transmembrane</keyword>
<feature type="transmembrane region" description="Helical" evidence="1">
    <location>
        <begin position="21"/>
        <end position="45"/>
    </location>
</feature>
<feature type="transmembrane region" description="Helical" evidence="1">
    <location>
        <begin position="70"/>
        <end position="96"/>
    </location>
</feature>
<dbReference type="EMBL" id="PIPI01000004">
    <property type="protein sequence ID" value="RUO19889.1"/>
    <property type="molecule type" value="Genomic_DNA"/>
</dbReference>
<dbReference type="AlphaFoldDB" id="A0A432VU02"/>
<proteinExistence type="predicted"/>
<comment type="caution">
    <text evidence="2">The sequence shown here is derived from an EMBL/GenBank/DDBJ whole genome shotgun (WGS) entry which is preliminary data.</text>
</comment>
<evidence type="ECO:0000256" key="1">
    <source>
        <dbReference type="SAM" id="Phobius"/>
    </source>
</evidence>
<gene>
    <name evidence="2" type="ORF">CWE06_07605</name>
</gene>
<keyword evidence="3" id="KW-1185">Reference proteome</keyword>
<dbReference type="OrthoDB" id="6388838at2"/>
<evidence type="ECO:0000313" key="2">
    <source>
        <dbReference type="EMBL" id="RUO19889.1"/>
    </source>
</evidence>
<name>A0A432VU02_9GAMM</name>
<protein>
    <submittedName>
        <fullName evidence="2">Uncharacterized protein</fullName>
    </submittedName>
</protein>
<organism evidence="2 3">
    <name type="scientific">Aliidiomarina haloalkalitolerans</name>
    <dbReference type="NCBI Taxonomy" id="859059"/>
    <lineage>
        <taxon>Bacteria</taxon>
        <taxon>Pseudomonadati</taxon>
        <taxon>Pseudomonadota</taxon>
        <taxon>Gammaproteobacteria</taxon>
        <taxon>Alteromonadales</taxon>
        <taxon>Idiomarinaceae</taxon>
        <taxon>Aliidiomarina</taxon>
    </lineage>
</organism>
<keyword evidence="1" id="KW-1133">Transmembrane helix</keyword>
<evidence type="ECO:0000313" key="3">
    <source>
        <dbReference type="Proteomes" id="UP000288212"/>
    </source>
</evidence>
<dbReference type="RefSeq" id="WP_126792763.1">
    <property type="nucleotide sequence ID" value="NZ_PIPI01000004.1"/>
</dbReference>
<accession>A0A432VU02</accession>
<reference evidence="2 3" key="1">
    <citation type="journal article" date="2011" name="Front. Microbiol.">
        <title>Genomic signatures of strain selection and enhancement in Bacillus atrophaeus var. globigii, a historical biowarfare simulant.</title>
        <authorList>
            <person name="Gibbons H.S."/>
            <person name="Broomall S.M."/>
            <person name="McNew L.A."/>
            <person name="Daligault H."/>
            <person name="Chapman C."/>
            <person name="Bruce D."/>
            <person name="Karavis M."/>
            <person name="Krepps M."/>
            <person name="McGregor P.A."/>
            <person name="Hong C."/>
            <person name="Park K.H."/>
            <person name="Akmal A."/>
            <person name="Feldman A."/>
            <person name="Lin J.S."/>
            <person name="Chang W.E."/>
            <person name="Higgs B.W."/>
            <person name="Demirev P."/>
            <person name="Lindquist J."/>
            <person name="Liem A."/>
            <person name="Fochler E."/>
            <person name="Read T.D."/>
            <person name="Tapia R."/>
            <person name="Johnson S."/>
            <person name="Bishop-Lilly K.A."/>
            <person name="Detter C."/>
            <person name="Han C."/>
            <person name="Sozhamannan S."/>
            <person name="Rosenzweig C.N."/>
            <person name="Skowronski E.W."/>
        </authorList>
    </citation>
    <scope>NUCLEOTIDE SEQUENCE [LARGE SCALE GENOMIC DNA]</scope>
    <source>
        <strain evidence="2 3">AK5</strain>
    </source>
</reference>
<dbReference type="Proteomes" id="UP000288212">
    <property type="component" value="Unassembled WGS sequence"/>
</dbReference>
<sequence>MKIYPYSRIKTVNLGPLLIAARLIGFISFILFAIAITLMIVAPFLESGVITQDLGSGTTLTFTKPNHTGLAIVASLWSVVSALATLAFSGLCAAVVSLEYTYTQSKQAATE</sequence>
<keyword evidence="1" id="KW-0472">Membrane</keyword>